<dbReference type="OrthoDB" id="15735at2759"/>
<evidence type="ECO:0000313" key="2">
    <source>
        <dbReference type="Proteomes" id="UP000054937"/>
    </source>
</evidence>
<dbReference type="SUPFAM" id="SSF55781">
    <property type="entry name" value="GAF domain-like"/>
    <property type="match status" value="1"/>
</dbReference>
<sequence length="145" mass="16513">MQSVVSVIANEISDLFFVGFYIVKEKNNLNYENICEEQNLQQTHILEVGPYISTILATPLIEYGAGVCGTGWSTKETQVIQDVNLISNYIACDDSTQSEIVVPIFDKNNPEKVIAVLDIDSETKNRFQLEDQRFFEGIMQYLNYE</sequence>
<dbReference type="Proteomes" id="UP000054937">
    <property type="component" value="Unassembled WGS sequence"/>
</dbReference>
<gene>
    <name evidence="1" type="ORF">PPERSA_01325</name>
</gene>
<dbReference type="Gene3D" id="3.30.450.40">
    <property type="match status" value="1"/>
</dbReference>
<organism evidence="1 2">
    <name type="scientific">Pseudocohnilembus persalinus</name>
    <name type="common">Ciliate</name>
    <dbReference type="NCBI Taxonomy" id="266149"/>
    <lineage>
        <taxon>Eukaryota</taxon>
        <taxon>Sar</taxon>
        <taxon>Alveolata</taxon>
        <taxon>Ciliophora</taxon>
        <taxon>Intramacronucleata</taxon>
        <taxon>Oligohymenophorea</taxon>
        <taxon>Scuticociliatia</taxon>
        <taxon>Philasterida</taxon>
        <taxon>Pseudocohnilembidae</taxon>
        <taxon>Pseudocohnilembus</taxon>
    </lineage>
</organism>
<proteinExistence type="predicted"/>
<dbReference type="AlphaFoldDB" id="A0A0V0QGU8"/>
<dbReference type="InterPro" id="IPR029016">
    <property type="entry name" value="GAF-like_dom_sf"/>
</dbReference>
<accession>A0A0V0QGU8</accession>
<evidence type="ECO:0008006" key="3">
    <source>
        <dbReference type="Google" id="ProtNLM"/>
    </source>
</evidence>
<dbReference type="InParanoid" id="A0A0V0QGU8"/>
<protein>
    <recommendedName>
        <fullName evidence="3">GAF domain-containing protein</fullName>
    </recommendedName>
</protein>
<keyword evidence="2" id="KW-1185">Reference proteome</keyword>
<dbReference type="EMBL" id="LDAU01000170">
    <property type="protein sequence ID" value="KRX01422.1"/>
    <property type="molecule type" value="Genomic_DNA"/>
</dbReference>
<evidence type="ECO:0000313" key="1">
    <source>
        <dbReference type="EMBL" id="KRX01422.1"/>
    </source>
</evidence>
<name>A0A0V0QGU8_PSEPJ</name>
<reference evidence="1 2" key="1">
    <citation type="journal article" date="2015" name="Sci. Rep.">
        <title>Genome of the facultative scuticociliatosis pathogen Pseudocohnilembus persalinus provides insight into its virulence through horizontal gene transfer.</title>
        <authorList>
            <person name="Xiong J."/>
            <person name="Wang G."/>
            <person name="Cheng J."/>
            <person name="Tian M."/>
            <person name="Pan X."/>
            <person name="Warren A."/>
            <person name="Jiang C."/>
            <person name="Yuan D."/>
            <person name="Miao W."/>
        </authorList>
    </citation>
    <scope>NUCLEOTIDE SEQUENCE [LARGE SCALE GENOMIC DNA]</scope>
    <source>
        <strain evidence="1">36N120E</strain>
    </source>
</reference>
<dbReference type="OMA" id="FQGPIAC"/>
<comment type="caution">
    <text evidence="1">The sequence shown here is derived from an EMBL/GenBank/DDBJ whole genome shotgun (WGS) entry which is preliminary data.</text>
</comment>